<protein>
    <submittedName>
        <fullName evidence="1">Uncharacterized protein</fullName>
    </submittedName>
</protein>
<keyword evidence="2" id="KW-1185">Reference proteome</keyword>
<sequence>MNVEFTKYLFSRNWKDLRIALNERKDNFRIRKPTTQQNVLLEKLETRPELIVLVDEFQSRTEMVVNVSKLRAPTLKINLFFYDGQNDRTKKVISIASGWRHYFNLSFKQIIFLLISFCCINTLIAQSKSEDEWAKIYRPQEWKATDYVALIDSIKFKPMKNMKNHSVRDIKAAILSLNSDDIRQMNITGSYYCSVKHEEMFQLWNLYFPPISKSFWNINCKGLITLMDLDGYIIKQ</sequence>
<evidence type="ECO:0000313" key="2">
    <source>
        <dbReference type="Proteomes" id="UP000677244"/>
    </source>
</evidence>
<dbReference type="RefSeq" id="WP_209143839.1">
    <property type="nucleotide sequence ID" value="NZ_JAGHKO010000017.1"/>
</dbReference>
<dbReference type="Proteomes" id="UP000677244">
    <property type="component" value="Unassembled WGS sequence"/>
</dbReference>
<accession>A0ABS3Z537</accession>
<organism evidence="1 2">
    <name type="scientific">Niastella soli</name>
    <dbReference type="NCBI Taxonomy" id="2821487"/>
    <lineage>
        <taxon>Bacteria</taxon>
        <taxon>Pseudomonadati</taxon>
        <taxon>Bacteroidota</taxon>
        <taxon>Chitinophagia</taxon>
        <taxon>Chitinophagales</taxon>
        <taxon>Chitinophagaceae</taxon>
        <taxon>Niastella</taxon>
    </lineage>
</organism>
<comment type="caution">
    <text evidence="1">The sequence shown here is derived from an EMBL/GenBank/DDBJ whole genome shotgun (WGS) entry which is preliminary data.</text>
</comment>
<dbReference type="EMBL" id="JAGHKO010000017">
    <property type="protein sequence ID" value="MBO9204852.1"/>
    <property type="molecule type" value="Genomic_DNA"/>
</dbReference>
<evidence type="ECO:0000313" key="1">
    <source>
        <dbReference type="EMBL" id="MBO9204852.1"/>
    </source>
</evidence>
<proteinExistence type="predicted"/>
<reference evidence="1 2" key="1">
    <citation type="submission" date="2021-03" db="EMBL/GenBank/DDBJ databases">
        <title>Assistant Professor.</title>
        <authorList>
            <person name="Huq M.A."/>
        </authorList>
    </citation>
    <scope>NUCLEOTIDE SEQUENCE [LARGE SCALE GENOMIC DNA]</scope>
    <source>
        <strain evidence="1 2">MAH-29</strain>
    </source>
</reference>
<name>A0ABS3Z537_9BACT</name>
<gene>
    <name evidence="1" type="ORF">J7I42_31470</name>
</gene>